<dbReference type="Pfam" id="PF00755">
    <property type="entry name" value="Carn_acyltransf"/>
    <property type="match status" value="1"/>
</dbReference>
<protein>
    <recommendedName>
        <fullName evidence="5">Choline/carnitine acyltransferase domain-containing protein</fullName>
    </recommendedName>
</protein>
<dbReference type="SUPFAM" id="SSF52777">
    <property type="entry name" value="CoA-dependent acyltransferases"/>
    <property type="match status" value="1"/>
</dbReference>
<dbReference type="GO" id="GO:0009437">
    <property type="term" value="P:carnitine metabolic process"/>
    <property type="evidence" value="ECO:0007669"/>
    <property type="project" value="TreeGrafter"/>
</dbReference>
<sequence length="236" mass="25133">NKACLEVVDDALFVVCLDDVSPKTATTAGGPATGGKAGADSGERDGLAQLCANFLCGSYELSGGVQVGTCTNRWYDKLQIIVCADGSAGINFEHTGVDGHTVLRFAADIFTDGLMLLARSINPGAPTLFKAPLSPFAKEYKAPKVGKEENASVLNGTPPPTFSPTPTPTAAPTYDTAPKKLEWVLTPELLTGIRFAETRLSDLICQNDCQALEFRGYGKEWITRYGFSPDAFWGLC</sequence>
<comment type="caution">
    <text evidence="6">The sequence shown here is derived from an EMBL/GenBank/DDBJ whole genome shotgun (WGS) entry which is preliminary data.</text>
</comment>
<reference evidence="6 7" key="1">
    <citation type="submission" date="2019-02" db="EMBL/GenBank/DDBJ databases">
        <title>Genome sequencing of the rare red list fungi Phellinidium pouzarii.</title>
        <authorList>
            <person name="Buettner E."/>
            <person name="Kellner H."/>
        </authorList>
    </citation>
    <scope>NUCLEOTIDE SEQUENCE [LARGE SCALE GENOMIC DNA]</scope>
    <source>
        <strain evidence="6 7">DSM 108285</strain>
    </source>
</reference>
<dbReference type="Gene3D" id="3.30.559.70">
    <property type="entry name" value="Choline/Carnitine o-acyltransferase, domain 2"/>
    <property type="match status" value="1"/>
</dbReference>
<name>A0A4S4K4P6_9AGAM</name>
<accession>A0A4S4K4P6</accession>
<keyword evidence="7" id="KW-1185">Reference proteome</keyword>
<dbReference type="GO" id="GO:0005739">
    <property type="term" value="C:mitochondrion"/>
    <property type="evidence" value="ECO:0007669"/>
    <property type="project" value="TreeGrafter"/>
</dbReference>
<feature type="active site" description="Proton acceptor" evidence="2">
    <location>
        <position position="94"/>
    </location>
</feature>
<evidence type="ECO:0000313" key="6">
    <source>
        <dbReference type="EMBL" id="THG92674.1"/>
    </source>
</evidence>
<dbReference type="PROSITE" id="PS00440">
    <property type="entry name" value="ACYLTRANSF_C_2"/>
    <property type="match status" value="1"/>
</dbReference>
<evidence type="ECO:0000256" key="2">
    <source>
        <dbReference type="PIRSR" id="PIRSR600542-1"/>
    </source>
</evidence>
<dbReference type="OrthoDB" id="240216at2759"/>
<organism evidence="6 7">
    <name type="scientific">Phellinidium pouzarii</name>
    <dbReference type="NCBI Taxonomy" id="167371"/>
    <lineage>
        <taxon>Eukaryota</taxon>
        <taxon>Fungi</taxon>
        <taxon>Dikarya</taxon>
        <taxon>Basidiomycota</taxon>
        <taxon>Agaricomycotina</taxon>
        <taxon>Agaricomycetes</taxon>
        <taxon>Hymenochaetales</taxon>
        <taxon>Hymenochaetaceae</taxon>
        <taxon>Phellinidium</taxon>
    </lineage>
</organism>
<dbReference type="PANTHER" id="PTHR22589:SF29">
    <property type="entry name" value="MITOCHONDRIAL CARNITINE O-ACETYLTRANSFERASE-RELATED"/>
    <property type="match status" value="1"/>
</dbReference>
<evidence type="ECO:0000259" key="5">
    <source>
        <dbReference type="Pfam" id="PF00755"/>
    </source>
</evidence>
<dbReference type="EMBL" id="SGPK01001607">
    <property type="protein sequence ID" value="THG92674.1"/>
    <property type="molecule type" value="Genomic_DNA"/>
</dbReference>
<dbReference type="AlphaFoldDB" id="A0A4S4K4P6"/>
<feature type="non-terminal residue" evidence="6">
    <location>
        <position position="1"/>
    </location>
</feature>
<dbReference type="Proteomes" id="UP000308199">
    <property type="component" value="Unassembled WGS sequence"/>
</dbReference>
<gene>
    <name evidence="6" type="ORF">EW145_g8629</name>
</gene>
<keyword evidence="3" id="KW-0808">Transferase</keyword>
<feature type="domain" description="Choline/carnitine acyltransferase" evidence="5">
    <location>
        <begin position="1"/>
        <end position="233"/>
    </location>
</feature>
<keyword evidence="1 3" id="KW-0012">Acyltransferase</keyword>
<evidence type="ECO:0000313" key="7">
    <source>
        <dbReference type="Proteomes" id="UP000308199"/>
    </source>
</evidence>
<proteinExistence type="inferred from homology"/>
<evidence type="ECO:0000256" key="3">
    <source>
        <dbReference type="RuleBase" id="RU003801"/>
    </source>
</evidence>
<feature type="region of interest" description="Disordered" evidence="4">
    <location>
        <begin position="149"/>
        <end position="169"/>
    </location>
</feature>
<comment type="similarity">
    <text evidence="3">Belongs to the carnitine/choline acetyltransferase family.</text>
</comment>
<evidence type="ECO:0000256" key="4">
    <source>
        <dbReference type="SAM" id="MobiDB-lite"/>
    </source>
</evidence>
<dbReference type="InterPro" id="IPR039551">
    <property type="entry name" value="Cho/carn_acyl_trans"/>
</dbReference>
<dbReference type="InterPro" id="IPR042231">
    <property type="entry name" value="Cho/carn_acyl_trans_2"/>
</dbReference>
<evidence type="ECO:0000256" key="1">
    <source>
        <dbReference type="ARBA" id="ARBA00023315"/>
    </source>
</evidence>
<feature type="compositionally biased region" description="Pro residues" evidence="4">
    <location>
        <begin position="157"/>
        <end position="169"/>
    </location>
</feature>
<dbReference type="InterPro" id="IPR000542">
    <property type="entry name" value="Carn_acyl_trans"/>
</dbReference>
<dbReference type="PANTHER" id="PTHR22589">
    <property type="entry name" value="CARNITINE O-ACYLTRANSFERASE"/>
    <property type="match status" value="1"/>
</dbReference>
<dbReference type="GO" id="GO:0004092">
    <property type="term" value="F:carnitine O-acetyltransferase activity"/>
    <property type="evidence" value="ECO:0007669"/>
    <property type="project" value="TreeGrafter"/>
</dbReference>